<dbReference type="Proteomes" id="UP000078343">
    <property type="component" value="Unassembled WGS sequence"/>
</dbReference>
<accession>A0A178ZFH7</accession>
<dbReference type="OrthoDB" id="4151433at2759"/>
<evidence type="ECO:0000256" key="1">
    <source>
        <dbReference type="SAM" id="Coils"/>
    </source>
</evidence>
<dbReference type="GeneID" id="30012721"/>
<dbReference type="AlphaFoldDB" id="A0A178ZFH7"/>
<keyword evidence="4" id="KW-1185">Reference proteome</keyword>
<evidence type="ECO:0000313" key="4">
    <source>
        <dbReference type="Proteomes" id="UP000078343"/>
    </source>
</evidence>
<proteinExistence type="predicted"/>
<sequence>MIRPADGVDAIGSGISDRRGEDTTSTSDLPGTANHPDTTPSISLLPPDLEEAFSCCIAEFVNADHLARKRVFLTEKATAAQEEYEKEQRRSSQFPDVIDQAEQTKKRIEADRDVAKVEEDMCVATRKTQCSRYLRLQSEHFATDLHKCNEALSARVRALEQDQKNRASQQADAIMLSRIEFEKQQSRIQRLEESYVQQVSWERKAKDELATRVATLEAWMRESAVGSDLNERVKQIEQELGQLVKSVQQVVDTSRERLNLLEQQSEQYKDALDPIRKELEDLKSSRDREDVAKIDKEQKSLWIKLAGQANLLQTLKLDLDKVRSPNGPFAEHGVRQAEHDWLCGKLEAFREEIQIEKHLHFLLALSTHIAGIQKDLYVAKPVGHRRISVCRVTELENAVSKLKDEVETLCKDRSLLVRDSSQRDSVGPKTDEEDSRRQSQEPRVNPSNDAEDSTAPIARVEADQPTDRGLAGGAMDAPQASIDATDRELTQNRRQRSSKPEKIRRSLRSAAHGRDAPSDDATFGPQATHDNTNDGAITDADAPHQVSDDDDHDLDEAVPKTSKKPATPRSKRPSMTQAPQSSPRQSKRILKRKQTSQGITIDLTEDDEDDVGHRSRRIRR</sequence>
<gene>
    <name evidence="3" type="ORF">AYL99_08553</name>
</gene>
<protein>
    <submittedName>
        <fullName evidence="3">Uncharacterized protein</fullName>
    </submittedName>
</protein>
<feature type="region of interest" description="Disordered" evidence="2">
    <location>
        <begin position="419"/>
        <end position="620"/>
    </location>
</feature>
<feature type="region of interest" description="Disordered" evidence="2">
    <location>
        <begin position="1"/>
        <end position="44"/>
    </location>
</feature>
<dbReference type="RefSeq" id="XP_018691182.1">
    <property type="nucleotide sequence ID" value="XM_018840061.1"/>
</dbReference>
<feature type="coiled-coil region" evidence="1">
    <location>
        <begin position="244"/>
        <end position="271"/>
    </location>
</feature>
<comment type="caution">
    <text evidence="3">The sequence shown here is derived from an EMBL/GenBank/DDBJ whole genome shotgun (WGS) entry which is preliminary data.</text>
</comment>
<reference evidence="3 4" key="1">
    <citation type="submission" date="2016-04" db="EMBL/GenBank/DDBJ databases">
        <title>Draft genome of Fonsecaea erecta CBS 125763.</title>
        <authorList>
            <person name="Weiss V.A."/>
            <person name="Vicente V.A."/>
            <person name="Raittz R.T."/>
            <person name="Moreno L.F."/>
            <person name="De Souza E.M."/>
            <person name="Pedrosa F.O."/>
            <person name="Steffens M.B."/>
            <person name="Faoro H."/>
            <person name="Tadra-Sfeir M.Z."/>
            <person name="Najafzadeh M.J."/>
            <person name="Felipe M.S."/>
            <person name="Teixeira M."/>
            <person name="Sun J."/>
            <person name="Xi L."/>
            <person name="Gomes R."/>
            <person name="De Azevedo C.M."/>
            <person name="Salgado C.G."/>
            <person name="Da Silva M.B."/>
            <person name="Nascimento M.F."/>
            <person name="Queiroz-Telles F."/>
            <person name="Attili D.S."/>
            <person name="Gorbushina A."/>
        </authorList>
    </citation>
    <scope>NUCLEOTIDE SEQUENCE [LARGE SCALE GENOMIC DNA]</scope>
    <source>
        <strain evidence="3 4">CBS 125763</strain>
    </source>
</reference>
<keyword evidence="1" id="KW-0175">Coiled coil</keyword>
<name>A0A178ZFH7_9EURO</name>
<organism evidence="3 4">
    <name type="scientific">Fonsecaea erecta</name>
    <dbReference type="NCBI Taxonomy" id="1367422"/>
    <lineage>
        <taxon>Eukaryota</taxon>
        <taxon>Fungi</taxon>
        <taxon>Dikarya</taxon>
        <taxon>Ascomycota</taxon>
        <taxon>Pezizomycotina</taxon>
        <taxon>Eurotiomycetes</taxon>
        <taxon>Chaetothyriomycetidae</taxon>
        <taxon>Chaetothyriales</taxon>
        <taxon>Herpotrichiellaceae</taxon>
        <taxon>Fonsecaea</taxon>
    </lineage>
</organism>
<evidence type="ECO:0000256" key="2">
    <source>
        <dbReference type="SAM" id="MobiDB-lite"/>
    </source>
</evidence>
<feature type="compositionally biased region" description="Polar residues" evidence="2">
    <location>
        <begin position="573"/>
        <end position="584"/>
    </location>
</feature>
<evidence type="ECO:0000313" key="3">
    <source>
        <dbReference type="EMBL" id="OAP57815.1"/>
    </source>
</evidence>
<feature type="region of interest" description="Disordered" evidence="2">
    <location>
        <begin position="83"/>
        <end position="105"/>
    </location>
</feature>
<dbReference type="STRING" id="1367422.A0A178ZFH7"/>
<feature type="compositionally biased region" description="Polar residues" evidence="2">
    <location>
        <begin position="23"/>
        <end position="42"/>
    </location>
</feature>
<dbReference type="EMBL" id="LVYI01000007">
    <property type="protein sequence ID" value="OAP57815.1"/>
    <property type="molecule type" value="Genomic_DNA"/>
</dbReference>
<feature type="compositionally biased region" description="Basic residues" evidence="2">
    <location>
        <begin position="585"/>
        <end position="594"/>
    </location>
</feature>